<gene>
    <name evidence="2" type="ORF">UFOPK3119_00841</name>
    <name evidence="3" type="ORF">UFOPK3861_00460</name>
</gene>
<protein>
    <submittedName>
        <fullName evidence="3">Unannotated protein</fullName>
    </submittedName>
</protein>
<dbReference type="EMBL" id="CAFAAX010000119">
    <property type="protein sequence ID" value="CAB4820239.1"/>
    <property type="molecule type" value="Genomic_DNA"/>
</dbReference>
<evidence type="ECO:0000313" key="3">
    <source>
        <dbReference type="EMBL" id="CAB4955743.1"/>
    </source>
</evidence>
<accession>A0A6J7KLS1</accession>
<dbReference type="EMBL" id="CAFBNQ010000033">
    <property type="protein sequence ID" value="CAB4955743.1"/>
    <property type="molecule type" value="Genomic_DNA"/>
</dbReference>
<reference evidence="3" key="1">
    <citation type="submission" date="2020-05" db="EMBL/GenBank/DDBJ databases">
        <authorList>
            <person name="Chiriac C."/>
            <person name="Salcher M."/>
            <person name="Ghai R."/>
            <person name="Kavagutti S V."/>
        </authorList>
    </citation>
    <scope>NUCLEOTIDE SEQUENCE</scope>
</reference>
<evidence type="ECO:0000256" key="1">
    <source>
        <dbReference type="SAM" id="MobiDB-lite"/>
    </source>
</evidence>
<organism evidence="3">
    <name type="scientific">freshwater metagenome</name>
    <dbReference type="NCBI Taxonomy" id="449393"/>
    <lineage>
        <taxon>unclassified sequences</taxon>
        <taxon>metagenomes</taxon>
        <taxon>ecological metagenomes</taxon>
    </lineage>
</organism>
<name>A0A6J7KLS1_9ZZZZ</name>
<proteinExistence type="predicted"/>
<dbReference type="AlphaFoldDB" id="A0A6J7KLS1"/>
<sequence length="161" mass="17220">MRSSSINITSLPAGMRWKIVSVSSIRMGIRDSIPSVTMSCAMRSNISSAPGYFALAASARALIASVRSNSRQGRIESLPTTGLVVRCDETSKKLNSSISSPKKSIRTGCSDKGRKRSTIPPRTANSPRFSTKSVRVYASCVRCSTSEVRSTSPPISKVCNG</sequence>
<feature type="region of interest" description="Disordered" evidence="1">
    <location>
        <begin position="94"/>
        <end position="129"/>
    </location>
</feature>
<evidence type="ECO:0000313" key="2">
    <source>
        <dbReference type="EMBL" id="CAB4820239.1"/>
    </source>
</evidence>